<evidence type="ECO:0000256" key="1">
    <source>
        <dbReference type="SAM" id="MobiDB-lite"/>
    </source>
</evidence>
<organism evidence="2 3">
    <name type="scientific">Actinacidiphila paucisporea</name>
    <dbReference type="NCBI Taxonomy" id="310782"/>
    <lineage>
        <taxon>Bacteria</taxon>
        <taxon>Bacillati</taxon>
        <taxon>Actinomycetota</taxon>
        <taxon>Actinomycetes</taxon>
        <taxon>Kitasatosporales</taxon>
        <taxon>Streptomycetaceae</taxon>
        <taxon>Actinacidiphila</taxon>
    </lineage>
</organism>
<reference evidence="2 3" key="1">
    <citation type="submission" date="2016-11" db="EMBL/GenBank/DDBJ databases">
        <authorList>
            <person name="Jaros S."/>
            <person name="Januszkiewicz K."/>
            <person name="Wedrychowicz H."/>
        </authorList>
    </citation>
    <scope>NUCLEOTIDE SEQUENCE [LARGE SCALE GENOMIC DNA]</scope>
    <source>
        <strain evidence="2 3">CGMCC 4.2025</strain>
    </source>
</reference>
<feature type="region of interest" description="Disordered" evidence="1">
    <location>
        <begin position="1143"/>
        <end position="1179"/>
    </location>
</feature>
<gene>
    <name evidence="2" type="ORF">SAMN05216499_116106</name>
</gene>
<dbReference type="STRING" id="310782.SAMN05216499_116106"/>
<dbReference type="RefSeq" id="WP_073500873.1">
    <property type="nucleotide sequence ID" value="NZ_FRBI01000016.1"/>
</dbReference>
<proteinExistence type="predicted"/>
<protein>
    <submittedName>
        <fullName evidence="2">Uncharacterized protein</fullName>
    </submittedName>
</protein>
<feature type="compositionally biased region" description="Basic and acidic residues" evidence="1">
    <location>
        <begin position="1"/>
        <end position="14"/>
    </location>
</feature>
<keyword evidence="3" id="KW-1185">Reference proteome</keyword>
<feature type="region of interest" description="Disordered" evidence="1">
    <location>
        <begin position="1"/>
        <end position="32"/>
    </location>
</feature>
<sequence>MKDNDPHRPAREETDSPGPTGSEAVSRWAVGTGVVPERDRHLQEKYLEQYVCRDGQSSELPWSVPPDECSIWERSRDDPATQRLAEEYLEMQLADARGFTQGLVDLAGDATFRQAAEDPRYRPQQVVGHVRNPDGGPAQRVQVTLGRAMSGAVPPVAYTSDDGSFVLRIPQAWRASTDLPHLPLLITGAKGDQTLHVDWKAVLASGLLPPLTLSKVVEPLPLGLFGQLQQLVADEGTAPAGTAADATMPVVQLGEDACELVFRTDSSQDRFPFPVFFRLTDPALSKPTLMYALGDNELYGGQALAPVYSTVNPLDALAGTAKELHIRRRTPLDRPISVEAFRDNLAQNSPWWDQMPLASSLSIGYVVQMAQRWTPRGLALGDLVYSLPLAPGEQQRIAVVERTANSSVIESETLDSTEQMSYSQQDDTSAAATFTSAYQEAAQGGSAYSTEASSFSIAAAAGGGAFFPFGAAGGGVSTSYGTASNSGQTNTWLSGSRDSTSVAAQQTHAATHRQAAARRRTARSGMRMATASERGQVVTKVIANHNKTRALTVQYWEVLRMFDVQTAVEGVTLVCLVPLDVVRFLPYGQPRELEAAPTDRAEVLARYGRLLKHSEVLGTVLPVRNRRGLALLTEFAADPNATVQSSSDPAQDILQLSVTGTFLPLDEVFVTVVSKQGLRAGPVPLNAAGATVPPIRGDVDGDRTQAFSTEQELFGHLRARRTGSSGLMLGDVVLPSSIPRQDVVGFEITRRFRPLDYHFLPPAVRDLSVAQELFGAGTALPDFITVTAQQPSRSVSFTPERLEQELGGPRLSAFSAQIPATPGTGSAPGTPEPSVVFASASWGTNVELSRTKLPVSSRLISPLLGYGAILEIEKTLQWTVRHTMACTVAVYASLTPEERAVMLERYEIPVPPDEDGNPQDAVPLLSCVTNNVLGYYGNSMVLPFQIPVAVTRATTVVEHGEVVTKGLTTGDVQSALTRFHTDGFDPPRSTIALPTKGVLGEAVLGHCPSAEKIDLTRFWHWQDSPGDEATAIGNVTMPSGAMAVAPEAAAGTALTGTTAAAGPVINNIATPMPDSDKIPAGLATALITAAAGQKLDTSVLTNAANLEKLTEKTQDTAEGARKDALASATSLAGKAIDGMVALKKAKDQADAQKKAPADPAKTTTPLAKKSGGGGAPPHP</sequence>
<evidence type="ECO:0000313" key="2">
    <source>
        <dbReference type="EMBL" id="SHM92187.1"/>
    </source>
</evidence>
<feature type="compositionally biased region" description="Low complexity" evidence="1">
    <location>
        <begin position="1157"/>
        <end position="1169"/>
    </location>
</feature>
<name>A0A1M7MMH8_9ACTN</name>
<dbReference type="OrthoDB" id="4312432at2"/>
<feature type="compositionally biased region" description="Basic and acidic residues" evidence="1">
    <location>
        <begin position="1144"/>
        <end position="1156"/>
    </location>
</feature>
<dbReference type="EMBL" id="FRBI01000016">
    <property type="protein sequence ID" value="SHM92187.1"/>
    <property type="molecule type" value="Genomic_DNA"/>
</dbReference>
<dbReference type="Proteomes" id="UP000184111">
    <property type="component" value="Unassembled WGS sequence"/>
</dbReference>
<dbReference type="AlphaFoldDB" id="A0A1M7MMH8"/>
<evidence type="ECO:0000313" key="3">
    <source>
        <dbReference type="Proteomes" id="UP000184111"/>
    </source>
</evidence>
<feature type="compositionally biased region" description="Gly residues" evidence="1">
    <location>
        <begin position="1170"/>
        <end position="1179"/>
    </location>
</feature>
<accession>A0A1M7MMH8</accession>